<feature type="transmembrane region" description="Helical" evidence="2">
    <location>
        <begin position="177"/>
        <end position="198"/>
    </location>
</feature>
<keyword evidence="5" id="KW-1185">Reference proteome</keyword>
<dbReference type="GO" id="GO:0016747">
    <property type="term" value="F:acyltransferase activity, transferring groups other than amino-acyl groups"/>
    <property type="evidence" value="ECO:0007669"/>
    <property type="project" value="InterPro"/>
</dbReference>
<feature type="transmembrane region" description="Helical" evidence="2">
    <location>
        <begin position="20"/>
        <end position="42"/>
    </location>
</feature>
<gene>
    <name evidence="4" type="ORF">SAMN02910418_01370</name>
</gene>
<dbReference type="OrthoDB" id="3404679at2"/>
<feature type="transmembrane region" description="Helical" evidence="2">
    <location>
        <begin position="381"/>
        <end position="408"/>
    </location>
</feature>
<feature type="transmembrane region" description="Helical" evidence="2">
    <location>
        <begin position="152"/>
        <end position="171"/>
    </location>
</feature>
<dbReference type="InterPro" id="IPR050879">
    <property type="entry name" value="Acyltransferase_3"/>
</dbReference>
<evidence type="ECO:0000313" key="4">
    <source>
        <dbReference type="EMBL" id="SEA32526.1"/>
    </source>
</evidence>
<dbReference type="EMBL" id="FNQV01000007">
    <property type="protein sequence ID" value="SEA32526.1"/>
    <property type="molecule type" value="Genomic_DNA"/>
</dbReference>
<feature type="transmembrane region" description="Helical" evidence="2">
    <location>
        <begin position="125"/>
        <end position="145"/>
    </location>
</feature>
<dbReference type="Proteomes" id="UP000199288">
    <property type="component" value="Unassembled WGS sequence"/>
</dbReference>
<evidence type="ECO:0000259" key="3">
    <source>
        <dbReference type="Pfam" id="PF01757"/>
    </source>
</evidence>
<evidence type="ECO:0000313" key="5">
    <source>
        <dbReference type="Proteomes" id="UP000199288"/>
    </source>
</evidence>
<keyword evidence="4" id="KW-0012">Acyltransferase</keyword>
<sequence length="632" mass="68065">MRALAAAIVLVYHLIPGAAPAGLIGVDVFFVISGYLITRLLINEYERNSRIELKAFWLRRLRRLFPALAFMVLVCVALAALVGGDALVKARLQTITALTYTYNWAQIATGSDYFAASDPLLLTNVWSLAIEQQFYIVWPLVLLVIVRWRGRAIVPGLLAIASATSMAIISGTNLSRAYYGTDTHLFGLMIGAILAMIISGRAPRPSSPRLVRLVGLWGPAGWLAVAVLAAIGTQIYDDDRGLYIWGLPVASLASAIIIRAVMPDVTVASAMARGLCAILEHPVLVWIGTRSYGLYLWHWPLLVLANYQWPSASPYLVGACVAALSLALAEISLRYVEDPMRRAGIIATLRAWGAIVVASFRRGPHRLRGDSSTMTFRHLSVGRRIVTLAMTTVTAAAVVLASVGLAVAPTKTTLQMQIDAARAQLDQHNDARRNGAAPQGTASPKPTEPSPPPSDKKPPATDEDKTGNVSLSFIGDSVMLAASPAITARWPKALVDAEVSRAMPSIDHLISRQLAADSLGDVVIVGLATNGTIRDDQIEGVLHAIGADRRLVLVNGYSRPKARWVIDANAAIDNAARQHPDRVFVANWHTVAADHQDLLASDQTHPRKAGIDLYVKTLHSAINEAATSLDGH</sequence>
<dbReference type="PANTHER" id="PTHR23028:SF53">
    <property type="entry name" value="ACYL_TRANSF_3 DOMAIN-CONTAINING PROTEIN"/>
    <property type="match status" value="1"/>
</dbReference>
<feature type="domain" description="Acyltransferase 3" evidence="3">
    <location>
        <begin position="1"/>
        <end position="328"/>
    </location>
</feature>
<name>A0A1H4A9A7_9ACTO</name>
<dbReference type="PANTHER" id="PTHR23028">
    <property type="entry name" value="ACETYLTRANSFERASE"/>
    <property type="match status" value="1"/>
</dbReference>
<dbReference type="GO" id="GO:0009103">
    <property type="term" value="P:lipopolysaccharide biosynthetic process"/>
    <property type="evidence" value="ECO:0007669"/>
    <property type="project" value="TreeGrafter"/>
</dbReference>
<keyword evidence="4" id="KW-0378">Hydrolase</keyword>
<dbReference type="GO" id="GO:0016787">
    <property type="term" value="F:hydrolase activity"/>
    <property type="evidence" value="ECO:0007669"/>
    <property type="project" value="UniProtKB-KW"/>
</dbReference>
<keyword evidence="2" id="KW-1133">Transmembrane helix</keyword>
<dbReference type="GO" id="GO:0016020">
    <property type="term" value="C:membrane"/>
    <property type="evidence" value="ECO:0007669"/>
    <property type="project" value="TreeGrafter"/>
</dbReference>
<keyword evidence="2" id="KW-0472">Membrane</keyword>
<feature type="transmembrane region" description="Helical" evidence="2">
    <location>
        <begin position="210"/>
        <end position="236"/>
    </location>
</feature>
<feature type="compositionally biased region" description="Basic and acidic residues" evidence="1">
    <location>
        <begin position="454"/>
        <end position="466"/>
    </location>
</feature>
<dbReference type="Pfam" id="PF01757">
    <property type="entry name" value="Acyl_transf_3"/>
    <property type="match status" value="1"/>
</dbReference>
<organism evidence="4 5">
    <name type="scientific">Bowdeniella nasicola</name>
    <dbReference type="NCBI Taxonomy" id="208480"/>
    <lineage>
        <taxon>Bacteria</taxon>
        <taxon>Bacillati</taxon>
        <taxon>Actinomycetota</taxon>
        <taxon>Actinomycetes</taxon>
        <taxon>Actinomycetales</taxon>
        <taxon>Actinomycetaceae</taxon>
        <taxon>Bowdeniella</taxon>
    </lineage>
</organism>
<reference evidence="5" key="1">
    <citation type="submission" date="2016-10" db="EMBL/GenBank/DDBJ databases">
        <authorList>
            <person name="Varghese N."/>
            <person name="Submissions S."/>
        </authorList>
    </citation>
    <scope>NUCLEOTIDE SEQUENCE [LARGE SCALE GENOMIC DNA]</scope>
    <source>
        <strain evidence="5">KPR-1</strain>
    </source>
</reference>
<feature type="transmembrane region" description="Helical" evidence="2">
    <location>
        <begin position="274"/>
        <end position="295"/>
    </location>
</feature>
<feature type="transmembrane region" description="Helical" evidence="2">
    <location>
        <begin position="242"/>
        <end position="262"/>
    </location>
</feature>
<evidence type="ECO:0000256" key="1">
    <source>
        <dbReference type="SAM" id="MobiDB-lite"/>
    </source>
</evidence>
<keyword evidence="4" id="KW-0808">Transferase</keyword>
<feature type="region of interest" description="Disordered" evidence="1">
    <location>
        <begin position="425"/>
        <end position="468"/>
    </location>
</feature>
<dbReference type="SUPFAM" id="SSF52266">
    <property type="entry name" value="SGNH hydrolase"/>
    <property type="match status" value="1"/>
</dbReference>
<feature type="transmembrane region" description="Helical" evidence="2">
    <location>
        <begin position="315"/>
        <end position="336"/>
    </location>
</feature>
<dbReference type="InterPro" id="IPR002656">
    <property type="entry name" value="Acyl_transf_3_dom"/>
</dbReference>
<keyword evidence="2" id="KW-0812">Transmembrane</keyword>
<evidence type="ECO:0000256" key="2">
    <source>
        <dbReference type="SAM" id="Phobius"/>
    </source>
</evidence>
<accession>A0A1H4A9A7</accession>
<feature type="transmembrane region" description="Helical" evidence="2">
    <location>
        <begin position="63"/>
        <end position="82"/>
    </location>
</feature>
<dbReference type="AlphaFoldDB" id="A0A1H4A9A7"/>
<protein>
    <submittedName>
        <fullName evidence="4">Peptidoglycan/LPS O-acetylase OafA/YrhL, contains acyltransferase and SGNH-hydrolase domains</fullName>
    </submittedName>
</protein>
<proteinExistence type="predicted"/>